<dbReference type="AlphaFoldDB" id="A0A804QX54"/>
<evidence type="ECO:0000313" key="3">
    <source>
        <dbReference type="Proteomes" id="UP000007305"/>
    </source>
</evidence>
<feature type="compositionally biased region" description="Basic residues" evidence="1">
    <location>
        <begin position="22"/>
        <end position="32"/>
    </location>
</feature>
<gene>
    <name evidence="2" type="primary">LOC111589918</name>
</gene>
<reference evidence="2" key="2">
    <citation type="submission" date="2019-07" db="EMBL/GenBank/DDBJ databases">
        <authorList>
            <person name="Seetharam A."/>
            <person name="Woodhouse M."/>
            <person name="Cannon E."/>
        </authorList>
    </citation>
    <scope>NUCLEOTIDE SEQUENCE [LARGE SCALE GENOMIC DNA]</scope>
    <source>
        <strain evidence="2">cv. B73</strain>
    </source>
</reference>
<feature type="compositionally biased region" description="Low complexity" evidence="1">
    <location>
        <begin position="274"/>
        <end position="289"/>
    </location>
</feature>
<feature type="region of interest" description="Disordered" evidence="1">
    <location>
        <begin position="239"/>
        <end position="290"/>
    </location>
</feature>
<feature type="compositionally biased region" description="Low complexity" evidence="1">
    <location>
        <begin position="239"/>
        <end position="248"/>
    </location>
</feature>
<reference evidence="3" key="1">
    <citation type="journal article" date="2009" name="Science">
        <title>The B73 maize genome: complexity, diversity, and dynamics.</title>
        <authorList>
            <person name="Schnable P.S."/>
            <person name="Ware D."/>
            <person name="Fulton R.S."/>
            <person name="Stein J.C."/>
            <person name="Wei F."/>
            <person name="Pasternak S."/>
            <person name="Liang C."/>
            <person name="Zhang J."/>
            <person name="Fulton L."/>
            <person name="Graves T.A."/>
            <person name="Minx P."/>
            <person name="Reily A.D."/>
            <person name="Courtney L."/>
            <person name="Kruchowski S.S."/>
            <person name="Tomlinson C."/>
            <person name="Strong C."/>
            <person name="Delehaunty K."/>
            <person name="Fronick C."/>
            <person name="Courtney B."/>
            <person name="Rock S.M."/>
            <person name="Belter E."/>
            <person name="Du F."/>
            <person name="Kim K."/>
            <person name="Abbott R.M."/>
            <person name="Cotton M."/>
            <person name="Levy A."/>
            <person name="Marchetto P."/>
            <person name="Ochoa K."/>
            <person name="Jackson S.M."/>
            <person name="Gillam B."/>
            <person name="Chen W."/>
            <person name="Yan L."/>
            <person name="Higginbotham J."/>
            <person name="Cardenas M."/>
            <person name="Waligorski J."/>
            <person name="Applebaum E."/>
            <person name="Phelps L."/>
            <person name="Falcone J."/>
            <person name="Kanchi K."/>
            <person name="Thane T."/>
            <person name="Scimone A."/>
            <person name="Thane N."/>
            <person name="Henke J."/>
            <person name="Wang T."/>
            <person name="Ruppert J."/>
            <person name="Shah N."/>
            <person name="Rotter K."/>
            <person name="Hodges J."/>
            <person name="Ingenthron E."/>
            <person name="Cordes M."/>
            <person name="Kohlberg S."/>
            <person name="Sgro J."/>
            <person name="Delgado B."/>
            <person name="Mead K."/>
            <person name="Chinwalla A."/>
            <person name="Leonard S."/>
            <person name="Crouse K."/>
            <person name="Collura K."/>
            <person name="Kudrna D."/>
            <person name="Currie J."/>
            <person name="He R."/>
            <person name="Angelova A."/>
            <person name="Rajasekar S."/>
            <person name="Mueller T."/>
            <person name="Lomeli R."/>
            <person name="Scara G."/>
            <person name="Ko A."/>
            <person name="Delaney K."/>
            <person name="Wissotski M."/>
            <person name="Lopez G."/>
            <person name="Campos D."/>
            <person name="Braidotti M."/>
            <person name="Ashley E."/>
            <person name="Golser W."/>
            <person name="Kim H."/>
            <person name="Lee S."/>
            <person name="Lin J."/>
            <person name="Dujmic Z."/>
            <person name="Kim W."/>
            <person name="Talag J."/>
            <person name="Zuccolo A."/>
            <person name="Fan C."/>
            <person name="Sebastian A."/>
            <person name="Kramer M."/>
            <person name="Spiegel L."/>
            <person name="Nascimento L."/>
            <person name="Zutavern T."/>
            <person name="Miller B."/>
            <person name="Ambroise C."/>
            <person name="Muller S."/>
            <person name="Spooner W."/>
            <person name="Narechania A."/>
            <person name="Ren L."/>
            <person name="Wei S."/>
            <person name="Kumari S."/>
            <person name="Faga B."/>
            <person name="Levy M.J."/>
            <person name="McMahan L."/>
            <person name="Van Buren P."/>
            <person name="Vaughn M.W."/>
            <person name="Ying K."/>
            <person name="Yeh C.-T."/>
            <person name="Emrich S.J."/>
            <person name="Jia Y."/>
            <person name="Kalyanaraman A."/>
            <person name="Hsia A.-P."/>
            <person name="Barbazuk W.B."/>
            <person name="Baucom R.S."/>
            <person name="Brutnell T.P."/>
            <person name="Carpita N.C."/>
            <person name="Chaparro C."/>
            <person name="Chia J.-M."/>
            <person name="Deragon J.-M."/>
            <person name="Estill J.C."/>
            <person name="Fu Y."/>
            <person name="Jeddeloh J.A."/>
            <person name="Han Y."/>
            <person name="Lee H."/>
            <person name="Li P."/>
            <person name="Lisch D.R."/>
            <person name="Liu S."/>
            <person name="Liu Z."/>
            <person name="Nagel D.H."/>
            <person name="McCann M.C."/>
            <person name="SanMiguel P."/>
            <person name="Myers A.M."/>
            <person name="Nettleton D."/>
            <person name="Nguyen J."/>
            <person name="Penning B.W."/>
            <person name="Ponnala L."/>
            <person name="Schneider K.L."/>
            <person name="Schwartz D.C."/>
            <person name="Sharma A."/>
            <person name="Soderlund C."/>
            <person name="Springer N.M."/>
            <person name="Sun Q."/>
            <person name="Wang H."/>
            <person name="Waterman M."/>
            <person name="Westerman R."/>
            <person name="Wolfgruber T.K."/>
            <person name="Yang L."/>
            <person name="Yu Y."/>
            <person name="Zhang L."/>
            <person name="Zhou S."/>
            <person name="Zhu Q."/>
            <person name="Bennetzen J.L."/>
            <person name="Dawe R.K."/>
            <person name="Jiang J."/>
            <person name="Jiang N."/>
            <person name="Presting G.G."/>
            <person name="Wessler S.R."/>
            <person name="Aluru S."/>
            <person name="Martienssen R.A."/>
            <person name="Clifton S.W."/>
            <person name="McCombie W.R."/>
            <person name="Wing R.A."/>
            <person name="Wilson R.K."/>
        </authorList>
    </citation>
    <scope>NUCLEOTIDE SEQUENCE [LARGE SCALE GENOMIC DNA]</scope>
    <source>
        <strain evidence="3">cv. B73</strain>
    </source>
</reference>
<dbReference type="EnsemblPlants" id="Zm00001eb364060_T002">
    <property type="protein sequence ID" value="Zm00001eb364060_P002"/>
    <property type="gene ID" value="Zm00001eb364060"/>
</dbReference>
<feature type="region of interest" description="Disordered" evidence="1">
    <location>
        <begin position="11"/>
        <end position="77"/>
    </location>
</feature>
<evidence type="ECO:0000256" key="1">
    <source>
        <dbReference type="SAM" id="MobiDB-lite"/>
    </source>
</evidence>
<proteinExistence type="predicted"/>
<sequence length="329" mass="34510">MDLQGDQVQVRRLRAGAGHQPLHVRRRRRHAVRQLVGRDGARPPAVAAAGPRPRRPPRARPAAGRLPAPRVRADHRRRRGRVRGLPAPAPVVPVHARVHRARQGGGGGGGAGGPRVHHVRGAGRVRVERAHAGAGDAGVSPEQAAVRGGRAAEVLAAAPRGVLRQRHRADQRGVPRGGAGALAAARCAAGARRRGGRDGRLHAVRGGLLRGDARAAVAGVDAAHHGVVAAAVPRGRLRVGPARGVRPRGAPREGGGALPAVRGGGGRRRRRPRPAGAAARGHGRVPAARGRGDRGLKWRTQCLLACIRKCYLSTCYLCFFFSDLKICLC</sequence>
<feature type="compositionally biased region" description="Low complexity" evidence="1">
    <location>
        <begin position="33"/>
        <end position="51"/>
    </location>
</feature>
<accession>A0A804QX54</accession>
<keyword evidence="3" id="KW-1185">Reference proteome</keyword>
<reference evidence="2" key="3">
    <citation type="submission" date="2021-05" db="UniProtKB">
        <authorList>
            <consortium name="EnsemblPlants"/>
        </authorList>
    </citation>
    <scope>IDENTIFICATION</scope>
    <source>
        <strain evidence="2">cv. B73</strain>
    </source>
</reference>
<evidence type="ECO:0000313" key="2">
    <source>
        <dbReference type="EnsemblPlants" id="Zm00001eb364060_P002"/>
    </source>
</evidence>
<feature type="compositionally biased region" description="Low complexity" evidence="1">
    <location>
        <begin position="60"/>
        <end position="70"/>
    </location>
</feature>
<dbReference type="Proteomes" id="UP000007305">
    <property type="component" value="Chromosome 8"/>
</dbReference>
<organism evidence="2 3">
    <name type="scientific">Zea mays</name>
    <name type="common">Maize</name>
    <dbReference type="NCBI Taxonomy" id="4577"/>
    <lineage>
        <taxon>Eukaryota</taxon>
        <taxon>Viridiplantae</taxon>
        <taxon>Streptophyta</taxon>
        <taxon>Embryophyta</taxon>
        <taxon>Tracheophyta</taxon>
        <taxon>Spermatophyta</taxon>
        <taxon>Magnoliopsida</taxon>
        <taxon>Liliopsida</taxon>
        <taxon>Poales</taxon>
        <taxon>Poaceae</taxon>
        <taxon>PACMAD clade</taxon>
        <taxon>Panicoideae</taxon>
        <taxon>Andropogonodae</taxon>
        <taxon>Andropogoneae</taxon>
        <taxon>Tripsacinae</taxon>
        <taxon>Zea</taxon>
    </lineage>
</organism>
<name>A0A804QX54_MAIZE</name>
<dbReference type="Gramene" id="Zm00001eb364060_T002">
    <property type="protein sequence ID" value="Zm00001eb364060_P002"/>
    <property type="gene ID" value="Zm00001eb364060"/>
</dbReference>
<protein>
    <submittedName>
        <fullName evidence="2">Uncharacterized protein</fullName>
    </submittedName>
</protein>